<dbReference type="InterPro" id="IPR004360">
    <property type="entry name" value="Glyas_Fos-R_dOase_dom"/>
</dbReference>
<name>A0ABQ9M4W8_HEVBR</name>
<evidence type="ECO:0000313" key="3">
    <source>
        <dbReference type="EMBL" id="KAJ9174570.1"/>
    </source>
</evidence>
<evidence type="ECO:0000259" key="2">
    <source>
        <dbReference type="PROSITE" id="PS51819"/>
    </source>
</evidence>
<organism evidence="3 4">
    <name type="scientific">Hevea brasiliensis</name>
    <name type="common">Para rubber tree</name>
    <name type="synonym">Siphonia brasiliensis</name>
    <dbReference type="NCBI Taxonomy" id="3981"/>
    <lineage>
        <taxon>Eukaryota</taxon>
        <taxon>Viridiplantae</taxon>
        <taxon>Streptophyta</taxon>
        <taxon>Embryophyta</taxon>
        <taxon>Tracheophyta</taxon>
        <taxon>Spermatophyta</taxon>
        <taxon>Magnoliopsida</taxon>
        <taxon>eudicotyledons</taxon>
        <taxon>Gunneridae</taxon>
        <taxon>Pentapetalae</taxon>
        <taxon>rosids</taxon>
        <taxon>fabids</taxon>
        <taxon>Malpighiales</taxon>
        <taxon>Euphorbiaceae</taxon>
        <taxon>Crotonoideae</taxon>
        <taxon>Micrandreae</taxon>
        <taxon>Hevea</taxon>
    </lineage>
</organism>
<reference evidence="3 4" key="1">
    <citation type="journal article" date="2023" name="Plant Biotechnol. J.">
        <title>Chromosome-level wild Hevea brasiliensis genome provides new tools for genomic-assisted breeding and valuable loci to elevate rubber yield.</title>
        <authorList>
            <person name="Cheng H."/>
            <person name="Song X."/>
            <person name="Hu Y."/>
            <person name="Wu T."/>
            <person name="Yang Q."/>
            <person name="An Z."/>
            <person name="Feng S."/>
            <person name="Deng Z."/>
            <person name="Wu W."/>
            <person name="Zeng X."/>
            <person name="Tu M."/>
            <person name="Wang X."/>
            <person name="Huang H."/>
        </authorList>
    </citation>
    <scope>NUCLEOTIDE SEQUENCE [LARGE SCALE GENOMIC DNA]</scope>
    <source>
        <strain evidence="3">MT/VB/25A 57/8</strain>
    </source>
</reference>
<proteinExistence type="predicted"/>
<dbReference type="SUPFAM" id="SSF54593">
    <property type="entry name" value="Glyoxalase/Bleomycin resistance protein/Dihydroxybiphenyl dioxygenase"/>
    <property type="match status" value="1"/>
</dbReference>
<dbReference type="InterPro" id="IPR029068">
    <property type="entry name" value="Glyas_Bleomycin-R_OHBP_Dase"/>
</dbReference>
<dbReference type="PANTHER" id="PTHR46142">
    <property type="match status" value="1"/>
</dbReference>
<dbReference type="PROSITE" id="PS51819">
    <property type="entry name" value="VOC"/>
    <property type="match status" value="1"/>
</dbReference>
<dbReference type="EMBL" id="JARPOI010000008">
    <property type="protein sequence ID" value="KAJ9174570.1"/>
    <property type="molecule type" value="Genomic_DNA"/>
</dbReference>
<accession>A0ABQ9M4W8</accession>
<gene>
    <name evidence="3" type="ORF">P3X46_013205</name>
</gene>
<dbReference type="PANTHER" id="PTHR46142:SF8">
    <property type="entry name" value="EXPRESSED PROTEIN"/>
    <property type="match status" value="1"/>
</dbReference>
<evidence type="ECO:0000256" key="1">
    <source>
        <dbReference type="SAM" id="MobiDB-lite"/>
    </source>
</evidence>
<evidence type="ECO:0000313" key="4">
    <source>
        <dbReference type="Proteomes" id="UP001174677"/>
    </source>
</evidence>
<comment type="caution">
    <text evidence="3">The sequence shown here is derived from an EMBL/GenBank/DDBJ whole genome shotgun (WGS) entry which is preliminary data.</text>
</comment>
<feature type="region of interest" description="Disordered" evidence="1">
    <location>
        <begin position="1"/>
        <end position="41"/>
    </location>
</feature>
<feature type="domain" description="VOC" evidence="2">
    <location>
        <begin position="43"/>
        <end position="103"/>
    </location>
</feature>
<keyword evidence="4" id="KW-1185">Reference proteome</keyword>
<dbReference type="Pfam" id="PF00903">
    <property type="entry name" value="Glyoxalase"/>
    <property type="match status" value="1"/>
</dbReference>
<dbReference type="Proteomes" id="UP001174677">
    <property type="component" value="Chromosome 8"/>
</dbReference>
<protein>
    <recommendedName>
        <fullName evidence="2">VOC domain-containing protein</fullName>
    </recommendedName>
</protein>
<dbReference type="Gene3D" id="3.10.180.10">
    <property type="entry name" value="2,3-Dihydroxybiphenyl 1,2-Dioxygenase, domain 1"/>
    <property type="match status" value="1"/>
</dbReference>
<dbReference type="InterPro" id="IPR037523">
    <property type="entry name" value="VOC_core"/>
</dbReference>
<sequence length="103" mass="12232">MENKQEKREDGKEQVKKKSNEKNEEGKEYSHHPQQQQEPPLIALNHVSRLCRNVKESIDFYTKVLGMVLTERPLAFDFDGAWLFNYMVLGFTLSRPKRELDRH</sequence>
<feature type="compositionally biased region" description="Basic and acidic residues" evidence="1">
    <location>
        <begin position="1"/>
        <end position="31"/>
    </location>
</feature>